<proteinExistence type="predicted"/>
<dbReference type="EMBL" id="RXOC01000004">
    <property type="protein sequence ID" value="RXF70444.1"/>
    <property type="molecule type" value="Genomic_DNA"/>
</dbReference>
<protein>
    <submittedName>
        <fullName evidence="2">LruC domain-containing protein</fullName>
    </submittedName>
</protein>
<evidence type="ECO:0000259" key="1">
    <source>
        <dbReference type="Pfam" id="PF16130"/>
    </source>
</evidence>
<dbReference type="PROSITE" id="PS51257">
    <property type="entry name" value="PROKAR_LIPOPROTEIN"/>
    <property type="match status" value="1"/>
</dbReference>
<comment type="caution">
    <text evidence="2">The sequence shown here is derived from an EMBL/GenBank/DDBJ whole genome shotgun (WGS) entry which is preliminary data.</text>
</comment>
<gene>
    <name evidence="2" type="ORF">EKH83_07295</name>
</gene>
<dbReference type="InterPro" id="IPR032295">
    <property type="entry name" value="DUF4842"/>
</dbReference>
<reference evidence="2 3" key="1">
    <citation type="submission" date="2018-12" db="EMBL/GenBank/DDBJ databases">
        <title>The Draft Genome Sequence of the Soil Bacterium Pedobacter tournemirensis R1.</title>
        <authorList>
            <person name="He J."/>
        </authorList>
    </citation>
    <scope>NUCLEOTIDE SEQUENCE [LARGE SCALE GENOMIC DNA]</scope>
    <source>
        <strain evidence="2 3">R1</strain>
    </source>
</reference>
<dbReference type="Proteomes" id="UP000290848">
    <property type="component" value="Unassembled WGS sequence"/>
</dbReference>
<organism evidence="2 3">
    <name type="scientific">Arcticibacter tournemirensis</name>
    <dbReference type="NCBI Taxonomy" id="699437"/>
    <lineage>
        <taxon>Bacteria</taxon>
        <taxon>Pseudomonadati</taxon>
        <taxon>Bacteroidota</taxon>
        <taxon>Sphingobacteriia</taxon>
        <taxon>Sphingobacteriales</taxon>
        <taxon>Sphingobacteriaceae</taxon>
        <taxon>Arcticibacter</taxon>
    </lineage>
</organism>
<dbReference type="RefSeq" id="WP_128768750.1">
    <property type="nucleotide sequence ID" value="NZ_RXOC01000004.1"/>
</dbReference>
<dbReference type="Pfam" id="PF16130">
    <property type="entry name" value="DUF4842"/>
    <property type="match status" value="1"/>
</dbReference>
<evidence type="ECO:0000313" key="2">
    <source>
        <dbReference type="EMBL" id="RXF70444.1"/>
    </source>
</evidence>
<dbReference type="NCBIfam" id="TIGR04456">
    <property type="entry name" value="LruC_dom"/>
    <property type="match status" value="1"/>
</dbReference>
<dbReference type="AlphaFoldDB" id="A0A4Q0MBB7"/>
<feature type="domain" description="DUF4842" evidence="1">
    <location>
        <begin position="522"/>
        <end position="713"/>
    </location>
</feature>
<evidence type="ECO:0000313" key="3">
    <source>
        <dbReference type="Proteomes" id="UP000290848"/>
    </source>
</evidence>
<dbReference type="InterPro" id="IPR031025">
    <property type="entry name" value="LruC_dom"/>
</dbReference>
<sequence length="726" mass="77691">MKRILLLAALGGILSVTSCKKDNSTPSTEPLKMEDLIVKEGFDWSTTRAIKFNIGITDTRFGNADHTISIYDGDPVNGGNIVSTGKASLIRAFIEKINFSSAVKDVYIVKTSPDGSTITENVAISNTEVSIAFGQQKSSSSISSVSGKSGFSVSVDNAACPAGSTEINSNMNSWSSVPAGQTHCVTGDVRIEGLNIYGTLRIYGNVRSENLSVYGGGKIIIVSGGIFTGKIFQNASNAYVENNGEINTLAYDDFSTGGEFVNNGTLKTKRFSVNTSSKFINAGEVNALGAVAIGGRNCENKGTFIIGGNFSINSDATNFINSGTITVTGDMAVNGTGGINHHKIDVTGTFYLNSNSSSYINNCMILAGNEFHANAIMNNYGYIKAKVKSFLNSNGKLKMYSGAMFSTKDLAINSTIEGDGNASLVKVTGAHTVQYNMAKTSNGAVFLDLYSNPSAKADVYIGVSGCNPEGYGVPPISYTKSVNYDNGGSTLIFEDNWPSKGDFDLNDIVISYKYLITKNSSNKAIKLEATYTLLASGGDYKNGFGVELPTLFSNAVLSDKNNASIALEQGQEKAVVILFENAREVQQNWNTVVGNARSASVTYSFTITFNNPVSLADNPFDLNPFVFKKGTTVGRNEIHLPDYRGTSFAGTILGNGDNSASRYYLTKDKGLPWAVNVPVANFKYPVEKMDISLAYPLIKDWAKTGGVEADKWYNNGNEEKCFPVAE</sequence>
<name>A0A4Q0MBB7_9SPHI</name>
<accession>A0A4Q0MBB7</accession>